<dbReference type="Pfam" id="PF00467">
    <property type="entry name" value="KOW"/>
    <property type="match status" value="1"/>
</dbReference>
<dbReference type="InterPro" id="IPR003256">
    <property type="entry name" value="Ribosomal_uL24"/>
</dbReference>
<evidence type="ECO:0000256" key="2">
    <source>
        <dbReference type="ARBA" id="ARBA00022980"/>
    </source>
</evidence>
<keyword evidence="3 5" id="KW-0687">Ribonucleoprotein</keyword>
<keyword evidence="2 5" id="KW-0689">Ribosomal protein</keyword>
<feature type="compositionally biased region" description="Basic residues" evidence="7">
    <location>
        <begin position="125"/>
        <end position="138"/>
    </location>
</feature>
<dbReference type="NCBIfam" id="TIGR01079">
    <property type="entry name" value="rplX_bact"/>
    <property type="match status" value="1"/>
</dbReference>
<comment type="caution">
    <text evidence="9">The sequence shown here is derived from an EMBL/GenBank/DDBJ whole genome shotgun (WGS) entry which is preliminary data.</text>
</comment>
<dbReference type="InterPro" id="IPR005825">
    <property type="entry name" value="Ribosomal_uL24_CS"/>
</dbReference>
<organism evidence="9 10">
    <name type="scientific">Candidatus Dojkabacteria bacterium</name>
    <dbReference type="NCBI Taxonomy" id="2099670"/>
    <lineage>
        <taxon>Bacteria</taxon>
        <taxon>Candidatus Dojkabacteria</taxon>
    </lineage>
</organism>
<evidence type="ECO:0000259" key="8">
    <source>
        <dbReference type="SMART" id="SM00739"/>
    </source>
</evidence>
<dbReference type="GO" id="GO:0019843">
    <property type="term" value="F:rRNA binding"/>
    <property type="evidence" value="ECO:0007669"/>
    <property type="project" value="UniProtKB-UniRule"/>
</dbReference>
<evidence type="ECO:0000256" key="5">
    <source>
        <dbReference type="HAMAP-Rule" id="MF_01326"/>
    </source>
</evidence>
<dbReference type="Proteomes" id="UP000748332">
    <property type="component" value="Unassembled WGS sequence"/>
</dbReference>
<dbReference type="InterPro" id="IPR008991">
    <property type="entry name" value="Translation_prot_SH3-like_sf"/>
</dbReference>
<name>A0A955KWT5_9BACT</name>
<comment type="function">
    <text evidence="5">One of the proteins that surrounds the polypeptide exit tunnel on the outside of the subunit.</text>
</comment>
<evidence type="ECO:0000313" key="10">
    <source>
        <dbReference type="Proteomes" id="UP000748332"/>
    </source>
</evidence>
<feature type="compositionally biased region" description="Basic and acidic residues" evidence="7">
    <location>
        <begin position="115"/>
        <end position="124"/>
    </location>
</feature>
<dbReference type="GO" id="GO:0003735">
    <property type="term" value="F:structural constituent of ribosome"/>
    <property type="evidence" value="ECO:0007669"/>
    <property type="project" value="InterPro"/>
</dbReference>
<dbReference type="EMBL" id="JAGQLM010000124">
    <property type="protein sequence ID" value="MCA9375241.1"/>
    <property type="molecule type" value="Genomic_DNA"/>
</dbReference>
<keyword evidence="5" id="KW-0699">rRNA-binding</keyword>
<protein>
    <recommendedName>
        <fullName evidence="4 5">Large ribosomal subunit protein uL24</fullName>
    </recommendedName>
</protein>
<dbReference type="SMART" id="SM00739">
    <property type="entry name" value="KOW"/>
    <property type="match status" value="1"/>
</dbReference>
<dbReference type="GO" id="GO:1990904">
    <property type="term" value="C:ribonucleoprotein complex"/>
    <property type="evidence" value="ECO:0007669"/>
    <property type="project" value="UniProtKB-KW"/>
</dbReference>
<evidence type="ECO:0000313" key="9">
    <source>
        <dbReference type="EMBL" id="MCA9375241.1"/>
    </source>
</evidence>
<dbReference type="HAMAP" id="MF_01326_B">
    <property type="entry name" value="Ribosomal_uL24_B"/>
    <property type="match status" value="1"/>
</dbReference>
<evidence type="ECO:0000256" key="4">
    <source>
        <dbReference type="ARBA" id="ARBA00035206"/>
    </source>
</evidence>
<dbReference type="InterPro" id="IPR005824">
    <property type="entry name" value="KOW"/>
</dbReference>
<comment type="function">
    <text evidence="5">One of two assembly initiator proteins, it binds directly to the 5'-end of the 23S rRNA, where it nucleates assembly of the 50S subunit.</text>
</comment>
<dbReference type="SUPFAM" id="SSF50104">
    <property type="entry name" value="Translation proteins SH3-like domain"/>
    <property type="match status" value="1"/>
</dbReference>
<accession>A0A955KWT5</accession>
<feature type="domain" description="KOW" evidence="8">
    <location>
        <begin position="2"/>
        <end position="29"/>
    </location>
</feature>
<evidence type="ECO:0000256" key="7">
    <source>
        <dbReference type="SAM" id="MobiDB-lite"/>
    </source>
</evidence>
<reference evidence="9" key="1">
    <citation type="submission" date="2020-04" db="EMBL/GenBank/DDBJ databases">
        <authorList>
            <person name="Zhang T."/>
        </authorList>
    </citation>
    <scope>NUCLEOTIDE SEQUENCE</scope>
    <source>
        <strain evidence="9">HKST-UBA16</strain>
    </source>
</reference>
<dbReference type="InterPro" id="IPR014722">
    <property type="entry name" value="Rib_uL2_dom2"/>
</dbReference>
<dbReference type="AlphaFoldDB" id="A0A955KWT5"/>
<dbReference type="InterPro" id="IPR041988">
    <property type="entry name" value="Ribosomal_uL24_KOW"/>
</dbReference>
<dbReference type="PANTHER" id="PTHR12903">
    <property type="entry name" value="MITOCHONDRIAL RIBOSOMAL PROTEIN L24"/>
    <property type="match status" value="1"/>
</dbReference>
<dbReference type="CDD" id="cd06089">
    <property type="entry name" value="KOW_RPL26"/>
    <property type="match status" value="1"/>
</dbReference>
<gene>
    <name evidence="5 9" type="primary">rplX</name>
    <name evidence="9" type="ORF">KC622_02845</name>
</gene>
<evidence type="ECO:0000256" key="3">
    <source>
        <dbReference type="ARBA" id="ARBA00023274"/>
    </source>
</evidence>
<dbReference type="Gene3D" id="2.30.30.30">
    <property type="match status" value="1"/>
</dbReference>
<dbReference type="GO" id="GO:0005840">
    <property type="term" value="C:ribosome"/>
    <property type="evidence" value="ECO:0007669"/>
    <property type="project" value="UniProtKB-KW"/>
</dbReference>
<evidence type="ECO:0000256" key="1">
    <source>
        <dbReference type="ARBA" id="ARBA00010618"/>
    </source>
</evidence>
<feature type="region of interest" description="Disordered" evidence="7">
    <location>
        <begin position="92"/>
        <end position="138"/>
    </location>
</feature>
<dbReference type="InterPro" id="IPR057264">
    <property type="entry name" value="Ribosomal_uL24_C"/>
</dbReference>
<comment type="subunit">
    <text evidence="5">Part of the 50S ribosomal subunit.</text>
</comment>
<dbReference type="PROSITE" id="PS01108">
    <property type="entry name" value="RIBOSOMAL_L24"/>
    <property type="match status" value="1"/>
</dbReference>
<dbReference type="GO" id="GO:0006412">
    <property type="term" value="P:translation"/>
    <property type="evidence" value="ECO:0007669"/>
    <property type="project" value="UniProtKB-UniRule"/>
</dbReference>
<evidence type="ECO:0000256" key="6">
    <source>
        <dbReference type="RuleBase" id="RU003477"/>
    </source>
</evidence>
<keyword evidence="5" id="KW-0694">RNA-binding</keyword>
<reference evidence="9" key="2">
    <citation type="journal article" date="2021" name="Microbiome">
        <title>Successional dynamics and alternative stable states in a saline activated sludge microbial community over 9 years.</title>
        <authorList>
            <person name="Wang Y."/>
            <person name="Ye J."/>
            <person name="Ju F."/>
            <person name="Liu L."/>
            <person name="Boyd J.A."/>
            <person name="Deng Y."/>
            <person name="Parks D.H."/>
            <person name="Jiang X."/>
            <person name="Yin X."/>
            <person name="Woodcroft B.J."/>
            <person name="Tyson G.W."/>
            <person name="Hugenholtz P."/>
            <person name="Polz M.F."/>
            <person name="Zhang T."/>
        </authorList>
    </citation>
    <scope>NUCLEOTIDE SEQUENCE</scope>
    <source>
        <strain evidence="9">HKST-UBA16</strain>
    </source>
</reference>
<comment type="similarity">
    <text evidence="1 5 6">Belongs to the universal ribosomal protein uL24 family.</text>
</comment>
<dbReference type="Pfam" id="PF17136">
    <property type="entry name" value="ribosomal_L24"/>
    <property type="match status" value="1"/>
</dbReference>
<sequence length="138" mass="15224">MKIKKDDKVKVLYGKDAGKVGKVLRVIRSKKVVIVEGVNLFKKHSKGNGSDRAPEILTISKPLPASKVQVIDPESQKPTRVGWKLEGKTKIRVGKKTGKALDSLSSKAEPKSNLGKKEKVDAKTNKKPRQKSKKQNSK</sequence>
<proteinExistence type="inferred from homology"/>